<evidence type="ECO:0000313" key="1">
    <source>
        <dbReference type="EMBL" id="SVC07689.1"/>
    </source>
</evidence>
<protein>
    <submittedName>
        <fullName evidence="1">Uncharacterized protein</fullName>
    </submittedName>
</protein>
<reference evidence="1" key="1">
    <citation type="submission" date="2018-05" db="EMBL/GenBank/DDBJ databases">
        <authorList>
            <person name="Lanie J.A."/>
            <person name="Ng W.-L."/>
            <person name="Kazmierczak K.M."/>
            <person name="Andrzejewski T.M."/>
            <person name="Davidsen T.M."/>
            <person name="Wayne K.J."/>
            <person name="Tettelin H."/>
            <person name="Glass J.I."/>
            <person name="Rusch D."/>
            <person name="Podicherti R."/>
            <person name="Tsui H.-C.T."/>
            <person name="Winkler M.E."/>
        </authorList>
    </citation>
    <scope>NUCLEOTIDE SEQUENCE</scope>
</reference>
<gene>
    <name evidence="1" type="ORF">METZ01_LOCUS260543</name>
</gene>
<dbReference type="AlphaFoldDB" id="A0A382J7S9"/>
<dbReference type="EMBL" id="UINC01072217">
    <property type="protein sequence ID" value="SVC07689.1"/>
    <property type="molecule type" value="Genomic_DNA"/>
</dbReference>
<accession>A0A382J7S9</accession>
<organism evidence="1">
    <name type="scientific">marine metagenome</name>
    <dbReference type="NCBI Taxonomy" id="408172"/>
    <lineage>
        <taxon>unclassified sequences</taxon>
        <taxon>metagenomes</taxon>
        <taxon>ecological metagenomes</taxon>
    </lineage>
</organism>
<name>A0A382J7S9_9ZZZZ</name>
<proteinExistence type="predicted"/>
<feature type="non-terminal residue" evidence="1">
    <location>
        <position position="136"/>
    </location>
</feature>
<sequence>MKVHISDLSSDVIEQDLHGICFKTIRLCYEDDADFNKNTYDLNINVDTDSRRVHLVKGVTYADEMGNCTNRDIEKITKTQWIRKEFWIHQPEADNAQLLVYIKSKPNADSRLHIMVNDQKTVVFEEVEGREYWDAC</sequence>